<evidence type="ECO:0000313" key="3">
    <source>
        <dbReference type="EMBL" id="GEM79590.1"/>
    </source>
</evidence>
<gene>
    <name evidence="3" type="ORF">VSU01S_18350</name>
</gene>
<evidence type="ECO:0000259" key="1">
    <source>
        <dbReference type="Pfam" id="PF03235"/>
    </source>
</evidence>
<dbReference type="PANTHER" id="PTHR35149:SF1">
    <property type="entry name" value="DUF5655 DOMAIN-CONTAINING PROTEIN"/>
    <property type="match status" value="1"/>
</dbReference>
<comment type="caution">
    <text evidence="3">The sequence shown here is derived from an EMBL/GenBank/DDBJ whole genome shotgun (WGS) entry which is preliminary data.</text>
</comment>
<dbReference type="InterPro" id="IPR004919">
    <property type="entry name" value="GmrSD_N"/>
</dbReference>
<dbReference type="InterPro" id="IPR011089">
    <property type="entry name" value="GmrSD_C"/>
</dbReference>
<dbReference type="AlphaFoldDB" id="A0A511QQH0"/>
<dbReference type="RefSeq" id="WP_119010681.1">
    <property type="nucleotide sequence ID" value="NZ_BJXK01000006.1"/>
</dbReference>
<evidence type="ECO:0000259" key="2">
    <source>
        <dbReference type="Pfam" id="PF07510"/>
    </source>
</evidence>
<evidence type="ECO:0008006" key="5">
    <source>
        <dbReference type="Google" id="ProtNLM"/>
    </source>
</evidence>
<dbReference type="EMBL" id="BJXK01000006">
    <property type="protein sequence ID" value="GEM79590.1"/>
    <property type="molecule type" value="Genomic_DNA"/>
</dbReference>
<protein>
    <recommendedName>
        <fullName evidence="5">DUF262 domain-containing protein</fullName>
    </recommendedName>
</protein>
<dbReference type="PANTHER" id="PTHR35149">
    <property type="entry name" value="SLL5132 PROTEIN"/>
    <property type="match status" value="1"/>
</dbReference>
<accession>A0A511QQH0</accession>
<dbReference type="Proteomes" id="UP000321113">
    <property type="component" value="Unassembled WGS sequence"/>
</dbReference>
<dbReference type="Pfam" id="PF07510">
    <property type="entry name" value="GmrSD_C"/>
    <property type="match status" value="1"/>
</dbReference>
<name>A0A511QQH0_9VIBR</name>
<evidence type="ECO:0000313" key="4">
    <source>
        <dbReference type="Proteomes" id="UP000321113"/>
    </source>
</evidence>
<dbReference type="Pfam" id="PF03235">
    <property type="entry name" value="GmrSD_N"/>
    <property type="match status" value="1"/>
</dbReference>
<feature type="domain" description="GmrSD restriction endonucleases C-terminal" evidence="2">
    <location>
        <begin position="478"/>
        <end position="608"/>
    </location>
</feature>
<proteinExistence type="predicted"/>
<reference evidence="3 4" key="1">
    <citation type="submission" date="2019-07" db="EMBL/GenBank/DDBJ databases">
        <title>Whole genome shotgun sequence of Vibrio superstes NBRC 103154.</title>
        <authorList>
            <person name="Hosoyama A."/>
            <person name="Uohara A."/>
            <person name="Ohji S."/>
            <person name="Ichikawa N."/>
        </authorList>
    </citation>
    <scope>NUCLEOTIDE SEQUENCE [LARGE SCALE GENOMIC DNA]</scope>
    <source>
        <strain evidence="3 4">NBRC 103154</strain>
    </source>
</reference>
<dbReference type="OrthoDB" id="9798761at2"/>
<feature type="domain" description="GmrSD restriction endonucleases N-terminal" evidence="1">
    <location>
        <begin position="12"/>
        <end position="238"/>
    </location>
</feature>
<sequence length="639" mass="75380">MKLQSLSDICERRVLRIPDYQRGYAWSLQQIADFWEDIVQLDIERVHYTGVITLEPVPAKLWRKWEQDEWIIEGMGYRPFYVVDGQQRLTTSMILIQAIIESVDAKSQLNYQSIPTVRQRYVLCKADDGQRESFIFGYETDNPSDEYLKTSIFGEHSHSNLFQETLYTQNLSGAKEYFKKKLATLDHNQIASIFKKLTQRLKFNLYEIDDEIDVFVTFETMNNRGKPLTSLELLKNRLIYLSTLFHGHDGRDVLRNKINSAWKTMYEYLGKNADSPLDENIFLRNHWTMYFKYTRNKGDDYINYLLNDKFTAKNVTHPSNREDKVTIEEISNYVESLQGSIRHWFYIHNPYFYLPHYDNEENKLLLDRLQRLSFRAFRPLLLAAYVSKQSTDKINSLLIAAERYNFILFSLCHRRSNTGDSEFFSMARELLKGKRDVVSVVKTINDWIDYYFDAGRFHSYIAEKYELGQQGFFRWDGLRYFLFEYDQWLTTRGKQSTNKLHWSNLKSVKRDAVTIEHIFPQTATNEYWKERFGGLNAQQTTTITNSLGNLVPLSRSKNSSLQNDGFDLKKNNKNGVGYYNGSAAENELAQIVEWDQESILNRGFELLEFMELRWNIKLGDDAFKTNLLHLDFVVTQEVL</sequence>
<keyword evidence="4" id="KW-1185">Reference proteome</keyword>
<organism evidence="3 4">
    <name type="scientific">Vibrio superstes NBRC 103154</name>
    <dbReference type="NCBI Taxonomy" id="1219062"/>
    <lineage>
        <taxon>Bacteria</taxon>
        <taxon>Pseudomonadati</taxon>
        <taxon>Pseudomonadota</taxon>
        <taxon>Gammaproteobacteria</taxon>
        <taxon>Vibrionales</taxon>
        <taxon>Vibrionaceae</taxon>
        <taxon>Vibrio</taxon>
    </lineage>
</organism>